<protein>
    <recommendedName>
        <fullName evidence="3">XRE family transcriptional regulator</fullName>
    </recommendedName>
</protein>
<sequence length="73" mass="7777">MTPEVFTCWLAEMKAAGRAKTDKEAGTMLRLSSTSISQMKRKGVTGDAAYRTALACAAVLHGLEPYGGPDTKK</sequence>
<reference evidence="2" key="1">
    <citation type="journal article" date="2019" name="Int. J. Syst. Evol. Microbiol.">
        <title>The Global Catalogue of Microorganisms (GCM) 10K type strain sequencing project: providing services to taxonomists for standard genome sequencing and annotation.</title>
        <authorList>
            <consortium name="The Broad Institute Genomics Platform"/>
            <consortium name="The Broad Institute Genome Sequencing Center for Infectious Disease"/>
            <person name="Wu L."/>
            <person name="Ma J."/>
        </authorList>
    </citation>
    <scope>NUCLEOTIDE SEQUENCE [LARGE SCALE GENOMIC DNA]</scope>
    <source>
        <strain evidence="2">KCTC 42473</strain>
    </source>
</reference>
<name>A0ABV7TZH2_9RHOB</name>
<evidence type="ECO:0000313" key="2">
    <source>
        <dbReference type="Proteomes" id="UP001595539"/>
    </source>
</evidence>
<dbReference type="RefSeq" id="WP_377758757.1">
    <property type="nucleotide sequence ID" value="NZ_JBHRXY010000001.1"/>
</dbReference>
<comment type="caution">
    <text evidence="1">The sequence shown here is derived from an EMBL/GenBank/DDBJ whole genome shotgun (WGS) entry which is preliminary data.</text>
</comment>
<organism evidence="1 2">
    <name type="scientific">Paracoccus angustae</name>
    <dbReference type="NCBI Taxonomy" id="1671480"/>
    <lineage>
        <taxon>Bacteria</taxon>
        <taxon>Pseudomonadati</taxon>
        <taxon>Pseudomonadota</taxon>
        <taxon>Alphaproteobacteria</taxon>
        <taxon>Rhodobacterales</taxon>
        <taxon>Paracoccaceae</taxon>
        <taxon>Paracoccus</taxon>
    </lineage>
</organism>
<evidence type="ECO:0000313" key="1">
    <source>
        <dbReference type="EMBL" id="MFC3628179.1"/>
    </source>
</evidence>
<dbReference type="EMBL" id="JBHRXY010000001">
    <property type="protein sequence ID" value="MFC3628179.1"/>
    <property type="molecule type" value="Genomic_DNA"/>
</dbReference>
<evidence type="ECO:0008006" key="3">
    <source>
        <dbReference type="Google" id="ProtNLM"/>
    </source>
</evidence>
<accession>A0ABV7TZH2</accession>
<dbReference type="Proteomes" id="UP001595539">
    <property type="component" value="Unassembled WGS sequence"/>
</dbReference>
<keyword evidence="2" id="KW-1185">Reference proteome</keyword>
<proteinExistence type="predicted"/>
<gene>
    <name evidence="1" type="ORF">ACFOM8_01830</name>
</gene>